<dbReference type="EMBL" id="CP011546">
    <property type="protein sequence ID" value="AKK10641.1"/>
    <property type="molecule type" value="Genomic_DNA"/>
</dbReference>
<name>A0A0G3HB97_9CORY</name>
<organism evidence="2 3">
    <name type="scientific">Corynebacterium uterequi</name>
    <dbReference type="NCBI Taxonomy" id="1072256"/>
    <lineage>
        <taxon>Bacteria</taxon>
        <taxon>Bacillati</taxon>
        <taxon>Actinomycetota</taxon>
        <taxon>Actinomycetes</taxon>
        <taxon>Mycobacteriales</taxon>
        <taxon>Corynebacteriaceae</taxon>
        <taxon>Corynebacterium</taxon>
    </lineage>
</organism>
<protein>
    <submittedName>
        <fullName evidence="2">Uncharacterized protein</fullName>
    </submittedName>
</protein>
<proteinExistence type="predicted"/>
<accession>A0A0G3HB97</accession>
<feature type="region of interest" description="Disordered" evidence="1">
    <location>
        <begin position="67"/>
        <end position="86"/>
    </location>
</feature>
<gene>
    <name evidence="2" type="ORF">CUTER_03160</name>
</gene>
<sequence length="86" mass="9266">MSDPTTNPQQAINRDPAGYCKRCDDLVGLDAMHVLSVHDRDEYREITVESDPTPGCARTTFVEHIPTVAPPSHTASSPSTPSFAGV</sequence>
<dbReference type="PATRIC" id="fig|1072256.5.peg.626"/>
<evidence type="ECO:0000313" key="3">
    <source>
        <dbReference type="Proteomes" id="UP000035548"/>
    </source>
</evidence>
<evidence type="ECO:0000256" key="1">
    <source>
        <dbReference type="SAM" id="MobiDB-lite"/>
    </source>
</evidence>
<dbReference type="Proteomes" id="UP000035548">
    <property type="component" value="Chromosome"/>
</dbReference>
<dbReference type="KEGG" id="cut:CUTER_03160"/>
<reference evidence="2 3" key="1">
    <citation type="journal article" date="2015" name="Genome Announc.">
        <title>Virulence Factor Genes Detected in the Complete Genome Sequence of Corynebacterium uterequi DSM 45634, Isolated from the Uterus of a Maiden Mare.</title>
        <authorList>
            <person name="Ruckert C."/>
            <person name="Kriete M."/>
            <person name="Jaenicke S."/>
            <person name="Winkler A."/>
            <person name="Tauch A."/>
        </authorList>
    </citation>
    <scope>NUCLEOTIDE SEQUENCE [LARGE SCALE GENOMIC DNA]</scope>
    <source>
        <strain evidence="2 3">DSM 45634</strain>
    </source>
</reference>
<dbReference type="AlphaFoldDB" id="A0A0G3HB97"/>
<reference evidence="3" key="2">
    <citation type="submission" date="2015-05" db="EMBL/GenBank/DDBJ databases">
        <title>Complete genome sequence of Corynebacterium uterequi DSM 45634, isolated from the uterus of a maiden mare.</title>
        <authorList>
            <person name="Ruckert C."/>
            <person name="Albersmeier A."/>
            <person name="Winkler A."/>
            <person name="Tauch A."/>
        </authorList>
    </citation>
    <scope>NUCLEOTIDE SEQUENCE [LARGE SCALE GENOMIC DNA]</scope>
    <source>
        <strain evidence="3">DSM 45634</strain>
    </source>
</reference>
<dbReference type="RefSeq" id="WP_144412243.1">
    <property type="nucleotide sequence ID" value="NZ_CP011546.1"/>
</dbReference>
<keyword evidence="3" id="KW-1185">Reference proteome</keyword>
<evidence type="ECO:0000313" key="2">
    <source>
        <dbReference type="EMBL" id="AKK10641.1"/>
    </source>
</evidence>